<dbReference type="InterPro" id="IPR002401">
    <property type="entry name" value="Cyt_P450_E_grp-I"/>
</dbReference>
<evidence type="ECO:0000256" key="4">
    <source>
        <dbReference type="ARBA" id="ARBA00022723"/>
    </source>
</evidence>
<dbReference type="Pfam" id="PF00067">
    <property type="entry name" value="p450"/>
    <property type="match status" value="1"/>
</dbReference>
<accession>A0A1V3XIN7</accession>
<evidence type="ECO:0000256" key="2">
    <source>
        <dbReference type="ARBA" id="ARBA00010617"/>
    </source>
</evidence>
<dbReference type="EMBL" id="MVBM01000002">
    <property type="protein sequence ID" value="OOK79064.1"/>
    <property type="molecule type" value="Genomic_DNA"/>
</dbReference>
<dbReference type="Proteomes" id="UP000189229">
    <property type="component" value="Unassembled WGS sequence"/>
</dbReference>
<evidence type="ECO:0000256" key="6">
    <source>
        <dbReference type="ARBA" id="ARBA00023004"/>
    </source>
</evidence>
<dbReference type="PRINTS" id="PR00463">
    <property type="entry name" value="EP450I"/>
</dbReference>
<feature type="compositionally biased region" description="Basic and acidic residues" evidence="8">
    <location>
        <begin position="431"/>
        <end position="442"/>
    </location>
</feature>
<dbReference type="GO" id="GO:0016705">
    <property type="term" value="F:oxidoreductase activity, acting on paired donors, with incorporation or reduction of molecular oxygen"/>
    <property type="evidence" value="ECO:0007669"/>
    <property type="project" value="InterPro"/>
</dbReference>
<proteinExistence type="inferred from homology"/>
<dbReference type="GO" id="GO:0005506">
    <property type="term" value="F:iron ion binding"/>
    <property type="evidence" value="ECO:0007669"/>
    <property type="project" value="InterPro"/>
</dbReference>
<reference evidence="9 10" key="1">
    <citation type="submission" date="2017-02" db="EMBL/GenBank/DDBJ databases">
        <title>Complete genome sequences of Mycobacterium kansasii strains isolated from rhesus macaques.</title>
        <authorList>
            <person name="Panda A."/>
            <person name="Nagaraj S."/>
            <person name="Zhao X."/>
            <person name="Tettelin H."/>
            <person name="Detolla L.J."/>
        </authorList>
    </citation>
    <scope>NUCLEOTIDE SEQUENCE [LARGE SCALE GENOMIC DNA]</scope>
    <source>
        <strain evidence="9 10">11-3813</strain>
    </source>
</reference>
<feature type="region of interest" description="Disordered" evidence="8">
    <location>
        <begin position="1"/>
        <end position="20"/>
    </location>
</feature>
<comment type="caution">
    <text evidence="9">The sequence shown here is derived from an EMBL/GenBank/DDBJ whole genome shotgun (WGS) entry which is preliminary data.</text>
</comment>
<feature type="region of interest" description="Disordered" evidence="8">
    <location>
        <begin position="382"/>
        <end position="500"/>
    </location>
</feature>
<evidence type="ECO:0000256" key="8">
    <source>
        <dbReference type="SAM" id="MobiDB-lite"/>
    </source>
</evidence>
<keyword evidence="6" id="KW-0408">Iron</keyword>
<evidence type="ECO:0000256" key="7">
    <source>
        <dbReference type="ARBA" id="ARBA00023033"/>
    </source>
</evidence>
<dbReference type="InterPro" id="IPR036396">
    <property type="entry name" value="Cyt_P450_sf"/>
</dbReference>
<keyword evidence="3" id="KW-0349">Heme</keyword>
<evidence type="ECO:0000313" key="9">
    <source>
        <dbReference type="EMBL" id="OOK79064.1"/>
    </source>
</evidence>
<keyword evidence="7" id="KW-0503">Monooxygenase</keyword>
<name>A0A1V3XIN7_MYCKA</name>
<comment type="cofactor">
    <cofactor evidence="1">
        <name>heme</name>
        <dbReference type="ChEBI" id="CHEBI:30413"/>
    </cofactor>
</comment>
<evidence type="ECO:0000313" key="10">
    <source>
        <dbReference type="Proteomes" id="UP000189229"/>
    </source>
</evidence>
<evidence type="ECO:0000256" key="3">
    <source>
        <dbReference type="ARBA" id="ARBA00022617"/>
    </source>
</evidence>
<keyword evidence="4" id="KW-0479">Metal-binding</keyword>
<dbReference type="GO" id="GO:0020037">
    <property type="term" value="F:heme binding"/>
    <property type="evidence" value="ECO:0007669"/>
    <property type="project" value="InterPro"/>
</dbReference>
<dbReference type="PANTHER" id="PTHR24286:SF24">
    <property type="entry name" value="LANOSTEROL 14-ALPHA DEMETHYLASE"/>
    <property type="match status" value="1"/>
</dbReference>
<keyword evidence="5" id="KW-0560">Oxidoreductase</keyword>
<comment type="similarity">
    <text evidence="2">Belongs to the cytochrome P450 family.</text>
</comment>
<protein>
    <submittedName>
        <fullName evidence="9">Cytochrome P450 family protein</fullName>
    </submittedName>
</protein>
<sequence>MSESGGPAGPAGLAITTAKLPPAPPRVIPKGLQGIAFFAARRRATEQLARRYGGAFRLDVPVFGRLVIVADPRLAKKVFTSTTDELGAIQPNLSRLLGSGSVFGLDGEEHRRRRKLLAHPFRAGNMRNYERIVEQETLREIADWPDGTAFPTLPAMKRITLNVILRAVFGAEGDDFDELRQVIVPWAKWGSRLSTLPLPNRTYGRYTPWGRLAEWRGKYDTIIDRIIDKSQSGAQSGSELEDRGDILSLMLRSAYDDGSPMSREDVRDDLLTLLVAGHETTATTLAWVFERLTRQPEVLSALVEEADTDDNELRHAAIYEVQRTRSVIDFSGRRVRAPSFELGEYVIPEGYSIVVSISRCHADATTFPIPIALIRSATSRGNRRRLPGFRSGAEPAAVRGRVRQDGNERGATNHLAPLDHRNHHGTAGEDSGGRARLPAERRGARRRAPHRAVNGHPCEPPGRCRRPVDQLGLPPAHGGRGNVPGQSRGSIRGQVPRTDG</sequence>
<evidence type="ECO:0000256" key="5">
    <source>
        <dbReference type="ARBA" id="ARBA00023002"/>
    </source>
</evidence>
<evidence type="ECO:0000256" key="1">
    <source>
        <dbReference type="ARBA" id="ARBA00001971"/>
    </source>
</evidence>
<dbReference type="PANTHER" id="PTHR24286">
    <property type="entry name" value="CYTOCHROME P450 26"/>
    <property type="match status" value="1"/>
</dbReference>
<dbReference type="InterPro" id="IPR001128">
    <property type="entry name" value="Cyt_P450"/>
</dbReference>
<dbReference type="Gene3D" id="1.10.630.10">
    <property type="entry name" value="Cytochrome P450"/>
    <property type="match status" value="1"/>
</dbReference>
<dbReference type="GO" id="GO:0016125">
    <property type="term" value="P:sterol metabolic process"/>
    <property type="evidence" value="ECO:0007669"/>
    <property type="project" value="TreeGrafter"/>
</dbReference>
<dbReference type="SUPFAM" id="SSF48264">
    <property type="entry name" value="Cytochrome P450"/>
    <property type="match status" value="1"/>
</dbReference>
<dbReference type="AlphaFoldDB" id="A0A1V3XIN7"/>
<gene>
    <name evidence="9" type="ORF">BZL30_2331</name>
</gene>
<dbReference type="GO" id="GO:0004497">
    <property type="term" value="F:monooxygenase activity"/>
    <property type="evidence" value="ECO:0007669"/>
    <property type="project" value="UniProtKB-KW"/>
</dbReference>
<organism evidence="9 10">
    <name type="scientific">Mycobacterium kansasii</name>
    <dbReference type="NCBI Taxonomy" id="1768"/>
    <lineage>
        <taxon>Bacteria</taxon>
        <taxon>Bacillati</taxon>
        <taxon>Actinomycetota</taxon>
        <taxon>Actinomycetes</taxon>
        <taxon>Mycobacteriales</taxon>
        <taxon>Mycobacteriaceae</taxon>
        <taxon>Mycobacterium</taxon>
    </lineage>
</organism>